<proteinExistence type="inferred from homology"/>
<dbReference type="SMART" id="SM00382">
    <property type="entry name" value="AAA"/>
    <property type="match status" value="2"/>
</dbReference>
<feature type="domain" description="ABC transporter" evidence="10">
    <location>
        <begin position="259"/>
        <end position="499"/>
    </location>
</feature>
<comment type="subcellular location">
    <subcellularLocation>
        <location evidence="1">Cell inner membrane</location>
        <topology evidence="1">Peripheral membrane protein</topology>
    </subcellularLocation>
</comment>
<reference evidence="11" key="1">
    <citation type="submission" date="2018-05" db="EMBL/GenBank/DDBJ databases">
        <authorList>
            <person name="Lanie J.A."/>
            <person name="Ng W.-L."/>
            <person name="Kazmierczak K.M."/>
            <person name="Andrzejewski T.M."/>
            <person name="Davidsen T.M."/>
            <person name="Wayne K.J."/>
            <person name="Tettelin H."/>
            <person name="Glass J.I."/>
            <person name="Rusch D."/>
            <person name="Podicherti R."/>
            <person name="Tsui H.-C.T."/>
            <person name="Winkler M.E."/>
        </authorList>
    </citation>
    <scope>NUCLEOTIDE SEQUENCE</scope>
</reference>
<comment type="function">
    <text evidence="7">Part of the ABC transporter complex LsrABCD involved in autoinducer 2 (AI-2) import. Responsible for energy coupling to the transport system.</text>
</comment>
<feature type="non-terminal residue" evidence="11">
    <location>
        <position position="1"/>
    </location>
</feature>
<dbReference type="EC" id="7.6.2.13" evidence="8"/>
<sequence length="503" mass="54711">VEKRNNNAKAFISFDKVSKSFGATNALINCSVDFELGKIHSLVGENGAGKSTLGKLILGIYKLDSGAVSIDGIPASFSSPTEAVKLGLVGISQELSLLPDRTVIDNIAMGRETTFGPFVSSNKTKEQVLKVMDKYDLHVDPEKIVGMLSVADQQKVEILRALNTNARLIVFDEPTARLAGHQVEQLHSLVRSLAKSGKAVIYISHYLEEILAISDTITLLRNGHKVRTESASNETRDSLIEGMTGRDVGSLFPEISKIDPNKDVLLKVNKLCRNNEFQDISFEIKKGEILGIAGLVGSGRSELALTIYGDRLPDSGSIEFCGNKVGLKGISDSVKLGMAIVPESRRDQGLMLERSLLENTSLPYLKRFASWFYGINKSQERKEVIDSCVETMVKHGGIEKEVQFLSGGNQQKVLFARAAMGKPKLLIADEPTRGVDIGAKQVIYELISQLSKVGEAVLLISSEVEEIIGIAHRTLVMSHGKVVAELSGSELKKSAIMEAAFKQ</sequence>
<evidence type="ECO:0000256" key="8">
    <source>
        <dbReference type="ARBA" id="ARBA00023798"/>
    </source>
</evidence>
<dbReference type="EMBL" id="UINC01005644">
    <property type="protein sequence ID" value="SVA22634.1"/>
    <property type="molecule type" value="Genomic_DNA"/>
</dbReference>
<evidence type="ECO:0000256" key="7">
    <source>
        <dbReference type="ARBA" id="ARBA00023747"/>
    </source>
</evidence>
<comment type="catalytic activity">
    <reaction evidence="9">
        <text>ATP + H2O + (2R,4S)-2-methyl-2,3,3,4-tetrahydroxytetrahydrofuran-[AI-2-binding protein]Side 1 = ADP + phosphate + (2R,4S)-2-methyl-2,3,3,4-tetrahydroxytetrahydrofuranSide 2 + [AI-2-binding protein]Side 1.</text>
        <dbReference type="EC" id="7.6.2.13"/>
    </reaction>
</comment>
<comment type="subunit">
    <text evidence="3">The complex is composed of two ATP-binding proteins (LsrA), two transmembrane proteins (LsrC and LsrD) and a solute-binding protein (LsrB).</text>
</comment>
<dbReference type="InterPro" id="IPR027417">
    <property type="entry name" value="P-loop_NTPase"/>
</dbReference>
<evidence type="ECO:0000256" key="4">
    <source>
        <dbReference type="ARBA" id="ARBA00019459"/>
    </source>
</evidence>
<evidence type="ECO:0000256" key="5">
    <source>
        <dbReference type="ARBA" id="ARBA00022741"/>
    </source>
</evidence>
<dbReference type="InterPro" id="IPR050107">
    <property type="entry name" value="ABC_carbohydrate_import_ATPase"/>
</dbReference>
<dbReference type="Pfam" id="PF00005">
    <property type="entry name" value="ABC_tran"/>
    <property type="match status" value="2"/>
</dbReference>
<dbReference type="PROSITE" id="PS50893">
    <property type="entry name" value="ABC_TRANSPORTER_2"/>
    <property type="match status" value="2"/>
</dbReference>
<dbReference type="GO" id="GO:0005524">
    <property type="term" value="F:ATP binding"/>
    <property type="evidence" value="ECO:0007669"/>
    <property type="project" value="UniProtKB-KW"/>
</dbReference>
<dbReference type="InterPro" id="IPR017871">
    <property type="entry name" value="ABC_transporter-like_CS"/>
</dbReference>
<dbReference type="PANTHER" id="PTHR43790">
    <property type="entry name" value="CARBOHYDRATE TRANSPORT ATP-BINDING PROTEIN MG119-RELATED"/>
    <property type="match status" value="1"/>
</dbReference>
<dbReference type="Gene3D" id="3.40.50.300">
    <property type="entry name" value="P-loop containing nucleotide triphosphate hydrolases"/>
    <property type="match status" value="2"/>
</dbReference>
<comment type="similarity">
    <text evidence="2">Belongs to the ABC transporter superfamily. AI-2 autoinducer porter (TC 3.A.1.2.8) family.</text>
</comment>
<dbReference type="SUPFAM" id="SSF52540">
    <property type="entry name" value="P-loop containing nucleoside triphosphate hydrolases"/>
    <property type="match status" value="2"/>
</dbReference>
<organism evidence="11">
    <name type="scientific">marine metagenome</name>
    <dbReference type="NCBI Taxonomy" id="408172"/>
    <lineage>
        <taxon>unclassified sequences</taxon>
        <taxon>metagenomes</taxon>
        <taxon>ecological metagenomes</taxon>
    </lineage>
</organism>
<evidence type="ECO:0000259" key="10">
    <source>
        <dbReference type="PROSITE" id="PS50893"/>
    </source>
</evidence>
<evidence type="ECO:0000313" key="11">
    <source>
        <dbReference type="EMBL" id="SVA22634.1"/>
    </source>
</evidence>
<gene>
    <name evidence="11" type="ORF">METZ01_LOCUS75488</name>
</gene>
<dbReference type="AlphaFoldDB" id="A0A381U3I7"/>
<dbReference type="CDD" id="cd03215">
    <property type="entry name" value="ABC_Carb_Monos_II"/>
    <property type="match status" value="1"/>
</dbReference>
<dbReference type="InterPro" id="IPR003593">
    <property type="entry name" value="AAA+_ATPase"/>
</dbReference>
<name>A0A381U3I7_9ZZZZ</name>
<feature type="domain" description="ABC transporter" evidence="10">
    <location>
        <begin position="12"/>
        <end position="247"/>
    </location>
</feature>
<evidence type="ECO:0000256" key="2">
    <source>
        <dbReference type="ARBA" id="ARBA00009404"/>
    </source>
</evidence>
<protein>
    <recommendedName>
        <fullName evidence="4">Autoinducer 2 import ATP-binding protein LsrA</fullName>
        <ecNumber evidence="8">7.6.2.13</ecNumber>
    </recommendedName>
</protein>
<dbReference type="InterPro" id="IPR003439">
    <property type="entry name" value="ABC_transporter-like_ATP-bd"/>
</dbReference>
<keyword evidence="6" id="KW-0067">ATP-binding</keyword>
<accession>A0A381U3I7</accession>
<dbReference type="GO" id="GO:0005886">
    <property type="term" value="C:plasma membrane"/>
    <property type="evidence" value="ECO:0007669"/>
    <property type="project" value="UniProtKB-SubCell"/>
</dbReference>
<evidence type="ECO:0000256" key="3">
    <source>
        <dbReference type="ARBA" id="ARBA00011262"/>
    </source>
</evidence>
<dbReference type="CDD" id="cd03216">
    <property type="entry name" value="ABC_Carb_Monos_I"/>
    <property type="match status" value="1"/>
</dbReference>
<evidence type="ECO:0000256" key="1">
    <source>
        <dbReference type="ARBA" id="ARBA00004417"/>
    </source>
</evidence>
<evidence type="ECO:0000256" key="6">
    <source>
        <dbReference type="ARBA" id="ARBA00022840"/>
    </source>
</evidence>
<dbReference type="PANTHER" id="PTHR43790:SF2">
    <property type="entry name" value="AUTOINDUCER 2 IMPORT ATP-BINDING PROTEIN LSRA"/>
    <property type="match status" value="1"/>
</dbReference>
<dbReference type="PROSITE" id="PS00211">
    <property type="entry name" value="ABC_TRANSPORTER_1"/>
    <property type="match status" value="1"/>
</dbReference>
<evidence type="ECO:0000256" key="9">
    <source>
        <dbReference type="ARBA" id="ARBA00034076"/>
    </source>
</evidence>
<dbReference type="GO" id="GO:0016887">
    <property type="term" value="F:ATP hydrolysis activity"/>
    <property type="evidence" value="ECO:0007669"/>
    <property type="project" value="InterPro"/>
</dbReference>
<keyword evidence="5" id="KW-0547">Nucleotide-binding</keyword>